<dbReference type="EMBL" id="JBFOCI010000001">
    <property type="protein sequence ID" value="MEW9805378.1"/>
    <property type="molecule type" value="Genomic_DNA"/>
</dbReference>
<dbReference type="Gene3D" id="3.20.100.30">
    <property type="entry name" value="VTC, catalytic tunnel domain"/>
    <property type="match status" value="1"/>
</dbReference>
<dbReference type="Pfam" id="PF09359">
    <property type="entry name" value="VTC"/>
    <property type="match status" value="1"/>
</dbReference>
<name>A0ABV3QWR7_9HYPH</name>
<organism evidence="2 3">
    <name type="scientific">Mesorhizobium marinum</name>
    <dbReference type="NCBI Taxonomy" id="3228790"/>
    <lineage>
        <taxon>Bacteria</taxon>
        <taxon>Pseudomonadati</taxon>
        <taxon>Pseudomonadota</taxon>
        <taxon>Alphaproteobacteria</taxon>
        <taxon>Hyphomicrobiales</taxon>
        <taxon>Phyllobacteriaceae</taxon>
        <taxon>Mesorhizobium</taxon>
    </lineage>
</organism>
<dbReference type="InterPro" id="IPR018966">
    <property type="entry name" value="VTC_domain"/>
</dbReference>
<evidence type="ECO:0000313" key="3">
    <source>
        <dbReference type="Proteomes" id="UP001556196"/>
    </source>
</evidence>
<proteinExistence type="predicted"/>
<dbReference type="RefSeq" id="WP_367722420.1">
    <property type="nucleotide sequence ID" value="NZ_JBFOCI010000001.1"/>
</dbReference>
<sequence length="267" mass="30239">MSTIASTDQTFEHLFDPISLGGLNAKAAMLERLDNKYVVEIATLRHAAESLATQFDVLEIDGRRAFTYETCYFDDDGWQSYFDHHQGRRRRAKVRIRRYVEAGLCFLEVKLKDKRGVTVKKRFAHDLAMFGHLDATALGHIEDAYRDLYGLTFPYALSRVIDMRYRRMTLVAKEGGERMTIDSGLRFFTPEAAHAVDSHLFIVETKSANGNGMADRVLRALHQHPTKHCSKYCMGVALLNEGTKHNRFLPALRKLGGMRPGPAMAVA</sequence>
<comment type="caution">
    <text evidence="2">The sequence shown here is derived from an EMBL/GenBank/DDBJ whole genome shotgun (WGS) entry which is preliminary data.</text>
</comment>
<evidence type="ECO:0000313" key="2">
    <source>
        <dbReference type="EMBL" id="MEW9805378.1"/>
    </source>
</evidence>
<dbReference type="Proteomes" id="UP001556196">
    <property type="component" value="Unassembled WGS sequence"/>
</dbReference>
<evidence type="ECO:0000259" key="1">
    <source>
        <dbReference type="Pfam" id="PF09359"/>
    </source>
</evidence>
<dbReference type="CDD" id="cd07750">
    <property type="entry name" value="PolyPPase_VTC_like"/>
    <property type="match status" value="1"/>
</dbReference>
<reference evidence="2 3" key="1">
    <citation type="submission" date="2024-06" db="EMBL/GenBank/DDBJ databases">
        <authorList>
            <person name="Tuo L."/>
        </authorList>
    </citation>
    <scope>NUCLEOTIDE SEQUENCE [LARGE SCALE GENOMIC DNA]</scope>
    <source>
        <strain evidence="2 3">ZMM04-5</strain>
    </source>
</reference>
<gene>
    <name evidence="2" type="ORF">ABUE31_05195</name>
</gene>
<keyword evidence="3" id="KW-1185">Reference proteome</keyword>
<protein>
    <submittedName>
        <fullName evidence="2">Polyphosphate polymerase domain-containing protein</fullName>
    </submittedName>
</protein>
<accession>A0ABV3QWR7</accession>
<dbReference type="InterPro" id="IPR042267">
    <property type="entry name" value="VTC_sf"/>
</dbReference>
<feature type="domain" description="VTC" evidence="1">
    <location>
        <begin position="32"/>
        <end position="239"/>
    </location>
</feature>